<dbReference type="Pfam" id="PF03315">
    <property type="entry name" value="SDH_beta"/>
    <property type="match status" value="1"/>
</dbReference>
<feature type="domain" description="ACT" evidence="13">
    <location>
        <begin position="162"/>
        <end position="234"/>
    </location>
</feature>
<dbReference type="Gene3D" id="3.30.70.260">
    <property type="match status" value="1"/>
</dbReference>
<dbReference type="UniPathway" id="UPA00138"/>
<evidence type="ECO:0000256" key="4">
    <source>
        <dbReference type="ARBA" id="ARBA00022432"/>
    </source>
</evidence>
<dbReference type="Proteomes" id="UP000013523">
    <property type="component" value="Chromosome"/>
</dbReference>
<evidence type="ECO:0000256" key="7">
    <source>
        <dbReference type="ARBA" id="ARBA00023004"/>
    </source>
</evidence>
<dbReference type="GO" id="GO:0046872">
    <property type="term" value="F:metal ion binding"/>
    <property type="evidence" value="ECO:0007669"/>
    <property type="project" value="UniProtKB-UniRule"/>
</dbReference>
<dbReference type="InterPro" id="IPR045865">
    <property type="entry name" value="ACT-like_dom_sf"/>
</dbReference>
<keyword evidence="6 11" id="KW-0479">Metal-binding</keyword>
<evidence type="ECO:0000313" key="14">
    <source>
        <dbReference type="EMBL" id="AGK96243.1"/>
    </source>
</evidence>
<proteinExistence type="inferred from homology"/>
<name>R4K0Z8_CLOPA</name>
<dbReference type="PIRSF" id="PIRSF036692">
    <property type="entry name" value="SDH_B"/>
    <property type="match status" value="1"/>
</dbReference>
<evidence type="ECO:0000256" key="12">
    <source>
        <dbReference type="RuleBase" id="RU366059"/>
    </source>
</evidence>
<evidence type="ECO:0000259" key="13">
    <source>
        <dbReference type="PROSITE" id="PS51671"/>
    </source>
</evidence>
<comment type="catalytic activity">
    <reaction evidence="10 11 12">
        <text>L-serine = pyruvate + NH4(+)</text>
        <dbReference type="Rhea" id="RHEA:19169"/>
        <dbReference type="ChEBI" id="CHEBI:15361"/>
        <dbReference type="ChEBI" id="CHEBI:28938"/>
        <dbReference type="ChEBI" id="CHEBI:33384"/>
        <dbReference type="EC" id="4.3.1.17"/>
    </reaction>
</comment>
<dbReference type="InterPro" id="IPR029009">
    <property type="entry name" value="ASB_dom_sf"/>
</dbReference>
<keyword evidence="5 11" id="KW-0004">4Fe-4S</keyword>
<dbReference type="InterPro" id="IPR051318">
    <property type="entry name" value="Fe-S_L-Ser"/>
</dbReference>
<protein>
    <recommendedName>
        <fullName evidence="11">L-serine deaminase</fullName>
    </recommendedName>
</protein>
<evidence type="ECO:0000256" key="5">
    <source>
        <dbReference type="ARBA" id="ARBA00022485"/>
    </source>
</evidence>
<dbReference type="GO" id="GO:0051539">
    <property type="term" value="F:4 iron, 4 sulfur cluster binding"/>
    <property type="evidence" value="ECO:0007669"/>
    <property type="project" value="UniProtKB-UniRule"/>
</dbReference>
<sequence length="239" mass="26049">MTLLKKKMGDKGMKEFSCFDIVGPIMIGPSSSHTAGAARLGRIAGIIAGEKEILKVQFFLHGSFAKTYRGHGTDKALVAGILGMDPWDERLKNSFEIAKETDLKYEFIETDLGIDHPNTVKFIITRKDGSEVTVLGSSVGGGNIKISEIDGQKVDFDGDYPTLIIKHKDVPGMISKVSTVISEAGINIAFLKVYRKSKGLTAAMIFETDEIISENILNKIKDVGNIENIRCVNPVTEGK</sequence>
<dbReference type="InterPro" id="IPR004643">
    <property type="entry name" value="Fe-S_L-Ser_bsu"/>
</dbReference>
<comment type="cofactor">
    <cofactor evidence="1 12">
        <name>[4Fe-4S] cluster</name>
        <dbReference type="ChEBI" id="CHEBI:49883"/>
    </cofactor>
</comment>
<accession>R4K0Z8</accession>
<evidence type="ECO:0000256" key="9">
    <source>
        <dbReference type="ARBA" id="ARBA00023239"/>
    </source>
</evidence>
<dbReference type="KEGG" id="cpas:Clopa_1254"/>
<gene>
    <name evidence="14" type="ORF">Clopa_1254</name>
</gene>
<keyword evidence="7 11" id="KW-0408">Iron</keyword>
<keyword evidence="9 11" id="KW-0456">Lyase</keyword>
<keyword evidence="8 11" id="KW-0411">Iron-sulfur</keyword>
<dbReference type="InterPro" id="IPR002912">
    <property type="entry name" value="ACT_dom"/>
</dbReference>
<dbReference type="EMBL" id="CP003261">
    <property type="protein sequence ID" value="AGK96243.1"/>
    <property type="molecule type" value="Genomic_DNA"/>
</dbReference>
<dbReference type="GO" id="GO:0003941">
    <property type="term" value="F:L-serine ammonia-lyase activity"/>
    <property type="evidence" value="ECO:0007669"/>
    <property type="project" value="UniProtKB-UniRule"/>
</dbReference>
<dbReference type="NCBIfam" id="TIGR00719">
    <property type="entry name" value="sda_beta"/>
    <property type="match status" value="1"/>
</dbReference>
<comment type="similarity">
    <text evidence="3 11 12">Belongs to the iron-sulfur dependent L-serine dehydratase family.</text>
</comment>
<evidence type="ECO:0000256" key="8">
    <source>
        <dbReference type="ARBA" id="ARBA00023014"/>
    </source>
</evidence>
<keyword evidence="4 11" id="KW-0312">Gluconeogenesis</keyword>
<keyword evidence="15" id="KW-1185">Reference proteome</keyword>
<dbReference type="eggNOG" id="COG1760">
    <property type="taxonomic scope" value="Bacteria"/>
</dbReference>
<dbReference type="Pfam" id="PF01842">
    <property type="entry name" value="ACT"/>
    <property type="match status" value="1"/>
</dbReference>
<dbReference type="Gene3D" id="3.30.1330.90">
    <property type="entry name" value="D-3-phosphoglycerate dehydrogenase, domain 3"/>
    <property type="match status" value="1"/>
</dbReference>
<reference evidence="14 15" key="1">
    <citation type="submission" date="2012-01" db="EMBL/GenBank/DDBJ databases">
        <title>Complete sequence of chromosome of Clostridium pasteurianum BC1.</title>
        <authorList>
            <consortium name="US DOE Joint Genome Institute"/>
            <person name="Lucas S."/>
            <person name="Han J."/>
            <person name="Lapidus A."/>
            <person name="Cheng J.-F."/>
            <person name="Goodwin L."/>
            <person name="Pitluck S."/>
            <person name="Peters L."/>
            <person name="Mikhailova N."/>
            <person name="Teshima H."/>
            <person name="Detter J.C."/>
            <person name="Han C."/>
            <person name="Tapia R."/>
            <person name="Land M."/>
            <person name="Hauser L."/>
            <person name="Kyrpides N."/>
            <person name="Ivanova N."/>
            <person name="Pagani I."/>
            <person name="Dunn J."/>
            <person name="Taghavi S."/>
            <person name="Francis A."/>
            <person name="van der Lelie D."/>
            <person name="Woyke T."/>
        </authorList>
    </citation>
    <scope>NUCLEOTIDE SEQUENCE [LARGE SCALE GENOMIC DNA]</scope>
    <source>
        <strain evidence="14 15">BC1</strain>
    </source>
</reference>
<evidence type="ECO:0000256" key="3">
    <source>
        <dbReference type="ARBA" id="ARBA00008636"/>
    </source>
</evidence>
<dbReference type="CDD" id="cd04903">
    <property type="entry name" value="ACT_LSD"/>
    <property type="match status" value="1"/>
</dbReference>
<dbReference type="AlphaFoldDB" id="R4K0Z8"/>
<dbReference type="HOGENOM" id="CLU_086592_0_0_9"/>
<evidence type="ECO:0000256" key="11">
    <source>
        <dbReference type="PIRNR" id="PIRNR036692"/>
    </source>
</evidence>
<dbReference type="FunFam" id="3.30.70.260:FF:000008">
    <property type="entry name" value="D-3-phosphoglycerate dehydrogenase, chloroplastic"/>
    <property type="match status" value="1"/>
</dbReference>
<organism evidence="14 15">
    <name type="scientific">Clostridium pasteurianum BC1</name>
    <dbReference type="NCBI Taxonomy" id="86416"/>
    <lineage>
        <taxon>Bacteria</taxon>
        <taxon>Bacillati</taxon>
        <taxon>Bacillota</taxon>
        <taxon>Clostridia</taxon>
        <taxon>Eubacteriales</taxon>
        <taxon>Clostridiaceae</taxon>
        <taxon>Clostridium</taxon>
    </lineage>
</organism>
<dbReference type="SUPFAM" id="SSF143548">
    <property type="entry name" value="Serine metabolism enzymes domain"/>
    <property type="match status" value="1"/>
</dbReference>
<dbReference type="PATRIC" id="fig|86416.3.peg.1254"/>
<dbReference type="PANTHER" id="PTHR30182">
    <property type="entry name" value="L-SERINE DEHYDRATASE"/>
    <property type="match status" value="1"/>
</dbReference>
<evidence type="ECO:0000256" key="10">
    <source>
        <dbReference type="ARBA" id="ARBA00049406"/>
    </source>
</evidence>
<dbReference type="PROSITE" id="PS51671">
    <property type="entry name" value="ACT"/>
    <property type="match status" value="1"/>
</dbReference>
<evidence type="ECO:0000256" key="2">
    <source>
        <dbReference type="ARBA" id="ARBA00004742"/>
    </source>
</evidence>
<comment type="pathway">
    <text evidence="2 11">Carbohydrate biosynthesis; gluconeogenesis.</text>
</comment>
<evidence type="ECO:0000313" key="15">
    <source>
        <dbReference type="Proteomes" id="UP000013523"/>
    </source>
</evidence>
<dbReference type="InterPro" id="IPR005131">
    <property type="entry name" value="Ser_deHydtase_bsu"/>
</dbReference>
<evidence type="ECO:0000256" key="6">
    <source>
        <dbReference type="ARBA" id="ARBA00022723"/>
    </source>
</evidence>
<dbReference type="GO" id="GO:0006094">
    <property type="term" value="P:gluconeogenesis"/>
    <property type="evidence" value="ECO:0007669"/>
    <property type="project" value="UniProtKB-UniRule"/>
</dbReference>
<evidence type="ECO:0000256" key="1">
    <source>
        <dbReference type="ARBA" id="ARBA00001966"/>
    </source>
</evidence>
<dbReference type="SUPFAM" id="SSF55021">
    <property type="entry name" value="ACT-like"/>
    <property type="match status" value="1"/>
</dbReference>
<dbReference type="PANTHER" id="PTHR30182:SF12">
    <property type="entry name" value="L-SERINE DEHYDRATASE, BETA CHAIN-RELATED"/>
    <property type="match status" value="1"/>
</dbReference>
<dbReference type="STRING" id="86416.Clopa_1254"/>